<accession>A0A072TE08</accession>
<feature type="region of interest" description="Disordered" evidence="1">
    <location>
        <begin position="42"/>
        <end position="63"/>
    </location>
</feature>
<evidence type="ECO:0000313" key="4">
    <source>
        <dbReference type="Proteomes" id="UP000002051"/>
    </source>
</evidence>
<name>A0A072TE08_MEDTR</name>
<evidence type="ECO:0000313" key="2">
    <source>
        <dbReference type="EMBL" id="KEH15263.1"/>
    </source>
</evidence>
<dbReference type="EnsemblPlants" id="KEH15263">
    <property type="protein sequence ID" value="KEH15263"/>
    <property type="gene ID" value="MTR_1564s0010"/>
</dbReference>
<proteinExistence type="predicted"/>
<reference evidence="3" key="3">
    <citation type="submission" date="2015-06" db="UniProtKB">
        <authorList>
            <consortium name="EnsemblPlants"/>
        </authorList>
    </citation>
    <scope>IDENTIFICATION</scope>
    <source>
        <strain evidence="3">cv. Jemalong A17</strain>
    </source>
</reference>
<organism evidence="2 4">
    <name type="scientific">Medicago truncatula</name>
    <name type="common">Barrel medic</name>
    <name type="synonym">Medicago tribuloides</name>
    <dbReference type="NCBI Taxonomy" id="3880"/>
    <lineage>
        <taxon>Eukaryota</taxon>
        <taxon>Viridiplantae</taxon>
        <taxon>Streptophyta</taxon>
        <taxon>Embryophyta</taxon>
        <taxon>Tracheophyta</taxon>
        <taxon>Spermatophyta</taxon>
        <taxon>Magnoliopsida</taxon>
        <taxon>eudicotyledons</taxon>
        <taxon>Gunneridae</taxon>
        <taxon>Pentapetalae</taxon>
        <taxon>rosids</taxon>
        <taxon>fabids</taxon>
        <taxon>Fabales</taxon>
        <taxon>Fabaceae</taxon>
        <taxon>Papilionoideae</taxon>
        <taxon>50 kb inversion clade</taxon>
        <taxon>NPAAA clade</taxon>
        <taxon>Hologalegina</taxon>
        <taxon>IRL clade</taxon>
        <taxon>Trifolieae</taxon>
        <taxon>Medicago</taxon>
    </lineage>
</organism>
<protein>
    <submittedName>
        <fullName evidence="2">Lipoprotein, putative</fullName>
    </submittedName>
</protein>
<dbReference type="EMBL" id="KL404288">
    <property type="protein sequence ID" value="KEH15263.1"/>
    <property type="molecule type" value="Genomic_DNA"/>
</dbReference>
<dbReference type="HOGENOM" id="CLU_1222866_0_0_1"/>
<evidence type="ECO:0000256" key="1">
    <source>
        <dbReference type="SAM" id="MobiDB-lite"/>
    </source>
</evidence>
<feature type="compositionally biased region" description="Polar residues" evidence="1">
    <location>
        <begin position="52"/>
        <end position="63"/>
    </location>
</feature>
<dbReference type="InterPro" id="IPR012347">
    <property type="entry name" value="Ferritin-like"/>
</dbReference>
<reference evidence="2 4" key="2">
    <citation type="journal article" date="2014" name="BMC Genomics">
        <title>An improved genome release (version Mt4.0) for the model legume Medicago truncatula.</title>
        <authorList>
            <person name="Tang H."/>
            <person name="Krishnakumar V."/>
            <person name="Bidwell S."/>
            <person name="Rosen B."/>
            <person name="Chan A."/>
            <person name="Zhou S."/>
            <person name="Gentzbittel L."/>
            <person name="Childs K.L."/>
            <person name="Yandell M."/>
            <person name="Gundlach H."/>
            <person name="Mayer K.F."/>
            <person name="Schwartz D.C."/>
            <person name="Town C.D."/>
        </authorList>
    </citation>
    <scope>GENOME REANNOTATION</scope>
    <source>
        <strain evidence="2">A17</strain>
        <strain evidence="3 4">cv. Jemalong A17</strain>
    </source>
</reference>
<reference evidence="2 4" key="1">
    <citation type="journal article" date="2011" name="Nature">
        <title>The Medicago genome provides insight into the evolution of rhizobial symbioses.</title>
        <authorList>
            <person name="Young N.D."/>
            <person name="Debelle F."/>
            <person name="Oldroyd G.E."/>
            <person name="Geurts R."/>
            <person name="Cannon S.B."/>
            <person name="Udvardi M.K."/>
            <person name="Benedito V.A."/>
            <person name="Mayer K.F."/>
            <person name="Gouzy J."/>
            <person name="Schoof H."/>
            <person name="Van de Peer Y."/>
            <person name="Proost S."/>
            <person name="Cook D.R."/>
            <person name="Meyers B.C."/>
            <person name="Spannagl M."/>
            <person name="Cheung F."/>
            <person name="De Mita S."/>
            <person name="Krishnakumar V."/>
            <person name="Gundlach H."/>
            <person name="Zhou S."/>
            <person name="Mudge J."/>
            <person name="Bharti A.K."/>
            <person name="Murray J.D."/>
            <person name="Naoumkina M.A."/>
            <person name="Rosen B."/>
            <person name="Silverstein K.A."/>
            <person name="Tang H."/>
            <person name="Rombauts S."/>
            <person name="Zhao P.X."/>
            <person name="Zhou P."/>
            <person name="Barbe V."/>
            <person name="Bardou P."/>
            <person name="Bechner M."/>
            <person name="Bellec A."/>
            <person name="Berger A."/>
            <person name="Berges H."/>
            <person name="Bidwell S."/>
            <person name="Bisseling T."/>
            <person name="Choisne N."/>
            <person name="Couloux A."/>
            <person name="Denny R."/>
            <person name="Deshpande S."/>
            <person name="Dai X."/>
            <person name="Doyle J.J."/>
            <person name="Dudez A.M."/>
            <person name="Farmer A.D."/>
            <person name="Fouteau S."/>
            <person name="Franken C."/>
            <person name="Gibelin C."/>
            <person name="Gish J."/>
            <person name="Goldstein S."/>
            <person name="Gonzalez A.J."/>
            <person name="Green P.J."/>
            <person name="Hallab A."/>
            <person name="Hartog M."/>
            <person name="Hua A."/>
            <person name="Humphray S.J."/>
            <person name="Jeong D.H."/>
            <person name="Jing Y."/>
            <person name="Jocker A."/>
            <person name="Kenton S.M."/>
            <person name="Kim D.J."/>
            <person name="Klee K."/>
            <person name="Lai H."/>
            <person name="Lang C."/>
            <person name="Lin S."/>
            <person name="Macmil S.L."/>
            <person name="Magdelenat G."/>
            <person name="Matthews L."/>
            <person name="McCorrison J."/>
            <person name="Monaghan E.L."/>
            <person name="Mun J.H."/>
            <person name="Najar F.Z."/>
            <person name="Nicholson C."/>
            <person name="Noirot C."/>
            <person name="O'Bleness M."/>
            <person name="Paule C.R."/>
            <person name="Poulain J."/>
            <person name="Prion F."/>
            <person name="Qin B."/>
            <person name="Qu C."/>
            <person name="Retzel E.F."/>
            <person name="Riddle C."/>
            <person name="Sallet E."/>
            <person name="Samain S."/>
            <person name="Samson N."/>
            <person name="Sanders I."/>
            <person name="Saurat O."/>
            <person name="Scarpelli C."/>
            <person name="Schiex T."/>
            <person name="Segurens B."/>
            <person name="Severin A.J."/>
            <person name="Sherrier D.J."/>
            <person name="Shi R."/>
            <person name="Sims S."/>
            <person name="Singer S.R."/>
            <person name="Sinharoy S."/>
            <person name="Sterck L."/>
            <person name="Viollet A."/>
            <person name="Wang B.B."/>
            <person name="Wang K."/>
            <person name="Wang M."/>
            <person name="Wang X."/>
            <person name="Warfsmann J."/>
            <person name="Weissenbach J."/>
            <person name="White D.D."/>
            <person name="White J.D."/>
            <person name="Wiley G.B."/>
            <person name="Wincker P."/>
            <person name="Xing Y."/>
            <person name="Yang L."/>
            <person name="Yao Z."/>
            <person name="Ying F."/>
            <person name="Zhai J."/>
            <person name="Zhou L."/>
            <person name="Zuber A."/>
            <person name="Denarie J."/>
            <person name="Dixon R.A."/>
            <person name="May G.D."/>
            <person name="Schwartz D.C."/>
            <person name="Rogers J."/>
            <person name="Quetier F."/>
            <person name="Town C.D."/>
            <person name="Roe B.A."/>
        </authorList>
    </citation>
    <scope>NUCLEOTIDE SEQUENCE [LARGE SCALE GENOMIC DNA]</scope>
    <source>
        <strain evidence="2">A17</strain>
        <strain evidence="3 4">cv. Jemalong A17</strain>
    </source>
</reference>
<dbReference type="Proteomes" id="UP000002051">
    <property type="component" value="Unassembled WGS sequence"/>
</dbReference>
<sequence length="214" mass="24180">MAFASAPGRGITAEFEVALMEQVIDHHYSALRMTELAAGTDTRRSTELSAYEGTSPTPSYPATNAKASMVEIRSSARMENRGQREQIIQLQKFLRVWYGVNYQPKVRSEQQAAIAILEHAQPGRAFDHAYLEIFARHHYELFEPLNACMTGVDRRHDALIRLCSEMWHAQTSAVDEMRELLEQDFGVVDYQPFSDARPLQTEHASPRGQHSGGD</sequence>
<keyword evidence="4" id="KW-1185">Reference proteome</keyword>
<dbReference type="Gene3D" id="1.20.1260.10">
    <property type="match status" value="1"/>
</dbReference>
<dbReference type="AlphaFoldDB" id="A0A072TE08"/>
<keyword evidence="2" id="KW-0449">Lipoprotein</keyword>
<evidence type="ECO:0000313" key="3">
    <source>
        <dbReference type="EnsemblPlants" id="KEH15263"/>
    </source>
</evidence>
<gene>
    <name evidence="2" type="ORF">MTR_1564s0010</name>
</gene>